<evidence type="ECO:0000313" key="2">
    <source>
        <dbReference type="EMBL" id="THG31926.1"/>
    </source>
</evidence>
<accession>A0A4S4FR66</accession>
<name>A0A4S4FR66_9MICO</name>
<protein>
    <submittedName>
        <fullName evidence="2">Uncharacterized protein</fullName>
    </submittedName>
</protein>
<reference evidence="2 3" key="1">
    <citation type="submission" date="2019-04" db="EMBL/GenBank/DDBJ databases">
        <authorList>
            <person name="Jiang L."/>
        </authorList>
    </citation>
    <scope>NUCLEOTIDE SEQUENCE [LARGE SCALE GENOMIC DNA]</scope>
    <source>
        <strain evidence="2 3">YIM 131853</strain>
    </source>
</reference>
<dbReference type="OrthoDB" id="4943146at2"/>
<dbReference type="EMBL" id="SSSM01000003">
    <property type="protein sequence ID" value="THG31926.1"/>
    <property type="molecule type" value="Genomic_DNA"/>
</dbReference>
<evidence type="ECO:0000313" key="3">
    <source>
        <dbReference type="Proteomes" id="UP000309133"/>
    </source>
</evidence>
<organism evidence="2 3">
    <name type="scientific">Naasia lichenicola</name>
    <dbReference type="NCBI Taxonomy" id="2565933"/>
    <lineage>
        <taxon>Bacteria</taxon>
        <taxon>Bacillati</taxon>
        <taxon>Actinomycetota</taxon>
        <taxon>Actinomycetes</taxon>
        <taxon>Micrococcales</taxon>
        <taxon>Microbacteriaceae</taxon>
        <taxon>Naasia</taxon>
    </lineage>
</organism>
<evidence type="ECO:0000313" key="1">
    <source>
        <dbReference type="EMBL" id="THG30689.1"/>
    </source>
</evidence>
<sequence length="101" mass="11432">MGSNKRYGEQLQTYRSNKAAELRTALPISLTPAQLDFEHDPIKPVTAIYEVSAWMAFDDGRIAKVFGQARERTSRAVHVHWGIGDGNYRDAWVWAAAVERL</sequence>
<comment type="caution">
    <text evidence="2">The sequence shown here is derived from an EMBL/GenBank/DDBJ whole genome shotgun (WGS) entry which is preliminary data.</text>
</comment>
<dbReference type="Proteomes" id="UP000309133">
    <property type="component" value="Unassembled WGS sequence"/>
</dbReference>
<keyword evidence="3" id="KW-1185">Reference proteome</keyword>
<dbReference type="AlphaFoldDB" id="A0A4S4FR66"/>
<dbReference type="EMBL" id="SSSM01000004">
    <property type="protein sequence ID" value="THG30689.1"/>
    <property type="molecule type" value="Genomic_DNA"/>
</dbReference>
<gene>
    <name evidence="2" type="ORF">E6C64_07740</name>
    <name evidence="1" type="ORF">E6C64_08595</name>
</gene>
<dbReference type="RefSeq" id="WP_136427046.1">
    <property type="nucleotide sequence ID" value="NZ_SSSM01000003.1"/>
</dbReference>
<proteinExistence type="predicted"/>